<gene>
    <name evidence="5" type="ORF">CONPUDRAFT_74066</name>
</gene>
<feature type="compositionally biased region" description="Acidic residues" evidence="2">
    <location>
        <begin position="1062"/>
        <end position="1072"/>
    </location>
</feature>
<sequence length="1095" mass="124836">MPGKKRVQTYDVISDDNDDDPGMTKSYSQVLNVSQDKRRVRTVQEAMDRPQTPSEVQPAGASSREEEEFPSHWEPTLDPAMDTDNNPDSDIDHEPMASEHVIVTSLPRKQRSSDDPLQIWLGDSARDGYRAEYLDEDLRREGRGNAATYQCACKSGRTREYRCESCSGHYMFCEECCLDAHRNLPLHFIQKWNGQFFSRVSLRNMGLTVRLGHEDGTSCGLRKSGHAKFAVIHTNGIHRVNIEYCDCLQKAPHRQQLLRYGWYPSTVDIPHTACTEEVLCQYSALTSKTEISGHGFYQSLELLTDLLGLDVPPSRYKVFLRTVRQHGHIRLMKEAGRGNVANGLETTRPGELAVSCPACPQPGINLPSGWEDADDSCKLKNRDRGQGKQSEDIELHNGLAYFVKTEPYLKHVRQYASQKDISTCSGFRAMETVNSKFTNGLRATGVGMVMCARHEFIRALGVGDLQNGERNCNMDYLFFLVLAPLLLLMVVISYDIACQWKVNLFTRMDNLPPEMQVSLVALVNALVFCVPKFHAPGHGEICAVLHSLNLMLGAGRTDGEGIEHGWSEINLASNSTKEMTLGFRHDTLDLLFTWHNLHKYYTLGTILRRRLLVALDMRSIQRDALDLFNDSIDSKDREAWSNMRDVWEKDHKKLNPYLPSRPSISEADVRARLVQKEKELLVLPHDISPSVFIRMAMSIEDKQRRIRADLQRLRELTAEERTQVELRRTNLYREIEKLREVQNVYMPGISALMAASDGDRQSSAEDIKLTLPSALDQEKRKICTHSIDEVECELRNAQCYTSLDRVRSLLQTRYHFTIHRSLNIRGQRATTRAVKLVQDYERKLQAERTKYEESYDALVSLKGPGLWQQSLKPLLKKDLRALQEPEGEEGMSKKRADEIQRGLGEGQRTVSWIWTTSDSTNWESGKESREGIQIEWLKACARTKRWEEEVELLKEEMRRVRVFLEHRAQWWEARAVIEPLPVSEPPSRGHQTAEEDGNAPETFITSAILARQALTEGVRAHALQQADQQRRLRDKFTRLWEKKWSAEEAMLSLALNEHPDIDSDVDAGELSEGESGPAGDADADDAKREDTDMIT</sequence>
<dbReference type="InterPro" id="IPR040521">
    <property type="entry name" value="KDZ"/>
</dbReference>
<evidence type="ECO:0000259" key="4">
    <source>
        <dbReference type="Pfam" id="PF18803"/>
    </source>
</evidence>
<dbReference type="PANTHER" id="PTHR33096:SF1">
    <property type="entry name" value="CXC1-LIKE CYSTEINE CLUSTER ASSOCIATED WITH KDZ TRANSPOSASES DOMAIN-CONTAINING PROTEIN"/>
    <property type="match status" value="1"/>
</dbReference>
<feature type="coiled-coil region" evidence="1">
    <location>
        <begin position="696"/>
        <end position="741"/>
    </location>
</feature>
<keyword evidence="3" id="KW-0812">Transmembrane</keyword>
<evidence type="ECO:0000256" key="1">
    <source>
        <dbReference type="SAM" id="Coils"/>
    </source>
</evidence>
<evidence type="ECO:0000313" key="6">
    <source>
        <dbReference type="Proteomes" id="UP000053558"/>
    </source>
</evidence>
<evidence type="ECO:0000313" key="5">
    <source>
        <dbReference type="EMBL" id="EIW79698.1"/>
    </source>
</evidence>
<dbReference type="OrthoDB" id="2738198at2759"/>
<dbReference type="Proteomes" id="UP000053558">
    <property type="component" value="Unassembled WGS sequence"/>
</dbReference>
<reference evidence="6" key="1">
    <citation type="journal article" date="2012" name="Science">
        <title>The Paleozoic origin of enzymatic lignin decomposition reconstructed from 31 fungal genomes.</title>
        <authorList>
            <person name="Floudas D."/>
            <person name="Binder M."/>
            <person name="Riley R."/>
            <person name="Barry K."/>
            <person name="Blanchette R.A."/>
            <person name="Henrissat B."/>
            <person name="Martinez A.T."/>
            <person name="Otillar R."/>
            <person name="Spatafora J.W."/>
            <person name="Yadav J.S."/>
            <person name="Aerts A."/>
            <person name="Benoit I."/>
            <person name="Boyd A."/>
            <person name="Carlson A."/>
            <person name="Copeland A."/>
            <person name="Coutinho P.M."/>
            <person name="de Vries R.P."/>
            <person name="Ferreira P."/>
            <person name="Findley K."/>
            <person name="Foster B."/>
            <person name="Gaskell J."/>
            <person name="Glotzer D."/>
            <person name="Gorecki P."/>
            <person name="Heitman J."/>
            <person name="Hesse C."/>
            <person name="Hori C."/>
            <person name="Igarashi K."/>
            <person name="Jurgens J.A."/>
            <person name="Kallen N."/>
            <person name="Kersten P."/>
            <person name="Kohler A."/>
            <person name="Kuees U."/>
            <person name="Kumar T.K.A."/>
            <person name="Kuo A."/>
            <person name="LaButti K."/>
            <person name="Larrondo L.F."/>
            <person name="Lindquist E."/>
            <person name="Ling A."/>
            <person name="Lombard V."/>
            <person name="Lucas S."/>
            <person name="Lundell T."/>
            <person name="Martin R."/>
            <person name="McLaughlin D.J."/>
            <person name="Morgenstern I."/>
            <person name="Morin E."/>
            <person name="Murat C."/>
            <person name="Nagy L.G."/>
            <person name="Nolan M."/>
            <person name="Ohm R.A."/>
            <person name="Patyshakuliyeva A."/>
            <person name="Rokas A."/>
            <person name="Ruiz-Duenas F.J."/>
            <person name="Sabat G."/>
            <person name="Salamov A."/>
            <person name="Samejima M."/>
            <person name="Schmutz J."/>
            <person name="Slot J.C."/>
            <person name="St John F."/>
            <person name="Stenlid J."/>
            <person name="Sun H."/>
            <person name="Sun S."/>
            <person name="Syed K."/>
            <person name="Tsang A."/>
            <person name="Wiebenga A."/>
            <person name="Young D."/>
            <person name="Pisabarro A."/>
            <person name="Eastwood D.C."/>
            <person name="Martin F."/>
            <person name="Cullen D."/>
            <person name="Grigoriev I.V."/>
            <person name="Hibbett D.S."/>
        </authorList>
    </citation>
    <scope>NUCLEOTIDE SEQUENCE [LARGE SCALE GENOMIC DNA]</scope>
    <source>
        <strain evidence="6">RWD-64-598 SS2</strain>
    </source>
</reference>
<keyword evidence="3" id="KW-0472">Membrane</keyword>
<dbReference type="PANTHER" id="PTHR33096">
    <property type="entry name" value="CXC2 DOMAIN-CONTAINING PROTEIN"/>
    <property type="match status" value="1"/>
</dbReference>
<dbReference type="GeneID" id="19209188"/>
<comment type="caution">
    <text evidence="5">The sequence shown here is derived from an EMBL/GenBank/DDBJ whole genome shotgun (WGS) entry which is preliminary data.</text>
</comment>
<dbReference type="AlphaFoldDB" id="A0A5M3MKD9"/>
<accession>A0A5M3MKD9</accession>
<dbReference type="InterPro" id="IPR041457">
    <property type="entry name" value="CxC2_KDZ-assoc"/>
</dbReference>
<evidence type="ECO:0000256" key="3">
    <source>
        <dbReference type="SAM" id="Phobius"/>
    </source>
</evidence>
<feature type="region of interest" description="Disordered" evidence="2">
    <location>
        <begin position="1"/>
        <end position="88"/>
    </location>
</feature>
<feature type="compositionally biased region" description="Polar residues" evidence="2">
    <location>
        <begin position="25"/>
        <end position="34"/>
    </location>
</feature>
<dbReference type="Pfam" id="PF18803">
    <property type="entry name" value="CxC2"/>
    <property type="match status" value="1"/>
</dbReference>
<dbReference type="KEGG" id="cput:CONPUDRAFT_74066"/>
<protein>
    <recommendedName>
        <fullName evidence="4">CxC2-like cysteine cluster KDZ transposase-associated domain-containing protein</fullName>
    </recommendedName>
</protein>
<dbReference type="EMBL" id="JH711580">
    <property type="protein sequence ID" value="EIW79698.1"/>
    <property type="molecule type" value="Genomic_DNA"/>
</dbReference>
<feature type="transmembrane region" description="Helical" evidence="3">
    <location>
        <begin position="476"/>
        <end position="497"/>
    </location>
</feature>
<dbReference type="OMA" id="EDVENTH"/>
<evidence type="ECO:0000256" key="2">
    <source>
        <dbReference type="SAM" id="MobiDB-lite"/>
    </source>
</evidence>
<organism evidence="5 6">
    <name type="scientific">Coniophora puteana (strain RWD-64-598)</name>
    <name type="common">Brown rot fungus</name>
    <dbReference type="NCBI Taxonomy" id="741705"/>
    <lineage>
        <taxon>Eukaryota</taxon>
        <taxon>Fungi</taxon>
        <taxon>Dikarya</taxon>
        <taxon>Basidiomycota</taxon>
        <taxon>Agaricomycotina</taxon>
        <taxon>Agaricomycetes</taxon>
        <taxon>Agaricomycetidae</taxon>
        <taxon>Boletales</taxon>
        <taxon>Coniophorineae</taxon>
        <taxon>Coniophoraceae</taxon>
        <taxon>Coniophora</taxon>
    </lineage>
</organism>
<feature type="region of interest" description="Disordered" evidence="2">
    <location>
        <begin position="1055"/>
        <end position="1095"/>
    </location>
</feature>
<name>A0A5M3MKD9_CONPW</name>
<feature type="compositionally biased region" description="Basic and acidic residues" evidence="2">
    <location>
        <begin position="1084"/>
        <end position="1095"/>
    </location>
</feature>
<keyword evidence="1" id="KW-0175">Coiled coil</keyword>
<proteinExistence type="predicted"/>
<keyword evidence="3" id="KW-1133">Transmembrane helix</keyword>
<dbReference type="RefSeq" id="XP_007769819.1">
    <property type="nucleotide sequence ID" value="XM_007771629.1"/>
</dbReference>
<feature type="domain" description="CxC2-like cysteine cluster KDZ transposase-associated" evidence="4">
    <location>
        <begin position="202"/>
        <end position="306"/>
    </location>
</feature>
<keyword evidence="6" id="KW-1185">Reference proteome</keyword>
<dbReference type="Pfam" id="PF18758">
    <property type="entry name" value="KDZ"/>
    <property type="match status" value="1"/>
</dbReference>